<dbReference type="SFLD" id="SFLDS00003">
    <property type="entry name" value="Haloacid_Dehalogenase"/>
    <property type="match status" value="1"/>
</dbReference>
<keyword evidence="2" id="KW-1185">Reference proteome</keyword>
<dbReference type="NCBIfam" id="TIGR01549">
    <property type="entry name" value="HAD-SF-IA-v1"/>
    <property type="match status" value="1"/>
</dbReference>
<reference evidence="1 2" key="1">
    <citation type="submission" date="2020-03" db="EMBL/GenBank/DDBJ databases">
        <title>Salinimicrobium sp. nov, isolated from SCS.</title>
        <authorList>
            <person name="Cao W.R."/>
        </authorList>
    </citation>
    <scope>NUCLEOTIDE SEQUENCE [LARGE SCALE GENOMIC DNA]</scope>
    <source>
        <strain evidence="2">J15B91</strain>
    </source>
</reference>
<accession>A0ABX1D0B2</accession>
<dbReference type="PANTHER" id="PTHR47478:SF1">
    <property type="entry name" value="PYRIMIDINE 5'-NUCLEOTIDASE YJJG"/>
    <property type="match status" value="1"/>
</dbReference>
<dbReference type="InterPro" id="IPR023214">
    <property type="entry name" value="HAD_sf"/>
</dbReference>
<dbReference type="PANTHER" id="PTHR47478">
    <property type="match status" value="1"/>
</dbReference>
<dbReference type="Proteomes" id="UP000703674">
    <property type="component" value="Unassembled WGS sequence"/>
</dbReference>
<sequence length="229" mass="26636">MKFKNIRHIFFDLDHTLWDFDKNSSLAFGAIFTKHEINVELNEFLKIYSPINENYWALYRQDKVTKEDLRIGRLKESFDALKIEVSNTTIEALSVDYIAHLPNHNHLLDGTVEILEYLFPLYDLHIITNGFKEVQHKKMESSGILKYFKTVTTSEDVGVKKPHPTIFEVALNSASARIEESIMIGDNMEADILGAKGFGMEAILYNYYKGEFPEDHHQVLEMKELLRYL</sequence>
<dbReference type="Gene3D" id="1.10.150.240">
    <property type="entry name" value="Putative phosphatase, domain 2"/>
    <property type="match status" value="1"/>
</dbReference>
<dbReference type="Pfam" id="PF13419">
    <property type="entry name" value="HAD_2"/>
    <property type="match status" value="1"/>
</dbReference>
<comment type="caution">
    <text evidence="1">The sequence shown here is derived from an EMBL/GenBank/DDBJ whole genome shotgun (WGS) entry which is preliminary data.</text>
</comment>
<proteinExistence type="predicted"/>
<dbReference type="InterPro" id="IPR006439">
    <property type="entry name" value="HAD-SF_hydro_IA"/>
</dbReference>
<dbReference type="InterPro" id="IPR036412">
    <property type="entry name" value="HAD-like_sf"/>
</dbReference>
<dbReference type="SUPFAM" id="SSF56784">
    <property type="entry name" value="HAD-like"/>
    <property type="match status" value="1"/>
</dbReference>
<gene>
    <name evidence="1" type="ORF">HC175_13515</name>
</gene>
<dbReference type="NCBIfam" id="TIGR02254">
    <property type="entry name" value="YjjG_YfnB"/>
    <property type="match status" value="1"/>
</dbReference>
<dbReference type="InterPro" id="IPR041492">
    <property type="entry name" value="HAD_2"/>
</dbReference>
<dbReference type="InterPro" id="IPR023198">
    <property type="entry name" value="PGP-like_dom2"/>
</dbReference>
<dbReference type="Gene3D" id="3.40.50.1000">
    <property type="entry name" value="HAD superfamily/HAD-like"/>
    <property type="match status" value="1"/>
</dbReference>
<dbReference type="SFLD" id="SFLDG01129">
    <property type="entry name" value="C1.5:_HAD__Beta-PGM__Phosphata"/>
    <property type="match status" value="1"/>
</dbReference>
<evidence type="ECO:0000313" key="1">
    <source>
        <dbReference type="EMBL" id="NJW53935.1"/>
    </source>
</evidence>
<organism evidence="1 2">
    <name type="scientific">Salinimicrobium oceani</name>
    <dbReference type="NCBI Taxonomy" id="2722702"/>
    <lineage>
        <taxon>Bacteria</taxon>
        <taxon>Pseudomonadati</taxon>
        <taxon>Bacteroidota</taxon>
        <taxon>Flavobacteriia</taxon>
        <taxon>Flavobacteriales</taxon>
        <taxon>Flavobacteriaceae</taxon>
        <taxon>Salinimicrobium</taxon>
    </lineage>
</organism>
<name>A0ABX1D0B2_9FLAO</name>
<dbReference type="InterPro" id="IPR052550">
    <property type="entry name" value="Pyrimidine_5'-ntase_YjjG"/>
</dbReference>
<dbReference type="InterPro" id="IPR011951">
    <property type="entry name" value="HAD-SF_hydro_IA_YjjG/PynA"/>
</dbReference>
<protein>
    <submittedName>
        <fullName evidence="1">Noncanonical pyrimidine nucleotidase, YjjG family</fullName>
    </submittedName>
</protein>
<dbReference type="EMBL" id="JAAVJR010000009">
    <property type="protein sequence ID" value="NJW53935.1"/>
    <property type="molecule type" value="Genomic_DNA"/>
</dbReference>
<dbReference type="RefSeq" id="WP_168139038.1">
    <property type="nucleotide sequence ID" value="NZ_JAAVJR010000009.1"/>
</dbReference>
<evidence type="ECO:0000313" key="2">
    <source>
        <dbReference type="Proteomes" id="UP000703674"/>
    </source>
</evidence>